<sequence length="30" mass="3397">MSPRFEASPSFPLPFAVFEECSTFEVVVFV</sequence>
<protein>
    <submittedName>
        <fullName evidence="1">Uncharacterized protein</fullName>
    </submittedName>
</protein>
<dbReference type="AlphaFoldDB" id="A0A1R3IK24"/>
<accession>A0A1R3IK24</accession>
<reference evidence="2" key="1">
    <citation type="submission" date="2013-09" db="EMBL/GenBank/DDBJ databases">
        <title>Corchorus olitorius genome sequencing.</title>
        <authorList>
            <person name="Alam M."/>
            <person name="Haque M.S."/>
            <person name="Islam M.S."/>
            <person name="Emdad E.M."/>
            <person name="Islam M.M."/>
            <person name="Ahmed B."/>
            <person name="Halim A."/>
            <person name="Hossen Q.M.M."/>
            <person name="Hossain M.Z."/>
            <person name="Ahmed R."/>
            <person name="Khan M.M."/>
            <person name="Islam R."/>
            <person name="Rashid M.M."/>
            <person name="Khan S.A."/>
            <person name="Rahman M.S."/>
            <person name="Alam M."/>
            <person name="Yahiya A.S."/>
            <person name="Khan M.S."/>
            <person name="Azam M.S."/>
            <person name="Haque T."/>
            <person name="Lashkar M.Z.H."/>
            <person name="Akhand A.I."/>
            <person name="Morshed G."/>
            <person name="Roy S."/>
            <person name="Uddin K.S."/>
            <person name="Rabeya T."/>
            <person name="Hossain A.S."/>
            <person name="Chowdhury A."/>
            <person name="Snigdha A.R."/>
            <person name="Mortoza M.S."/>
            <person name="Matin S.A."/>
            <person name="Hoque S.M.E."/>
            <person name="Islam M.K."/>
            <person name="Roy D.K."/>
            <person name="Haider R."/>
            <person name="Moosa M.M."/>
            <person name="Elias S.M."/>
            <person name="Hasan A.M."/>
            <person name="Jahan S."/>
            <person name="Shafiuddin M."/>
            <person name="Mahmood N."/>
            <person name="Shommy N.S."/>
        </authorList>
    </citation>
    <scope>NUCLEOTIDE SEQUENCE [LARGE SCALE GENOMIC DNA]</scope>
    <source>
        <strain evidence="2">cv. O-4</strain>
    </source>
</reference>
<keyword evidence="2" id="KW-1185">Reference proteome</keyword>
<evidence type="ECO:0000313" key="2">
    <source>
        <dbReference type="Proteomes" id="UP000187203"/>
    </source>
</evidence>
<dbReference type="EMBL" id="AWUE01018054">
    <property type="protein sequence ID" value="OMO82947.1"/>
    <property type="molecule type" value="Genomic_DNA"/>
</dbReference>
<name>A0A1R3IK24_9ROSI</name>
<proteinExistence type="predicted"/>
<gene>
    <name evidence="1" type="ORF">COLO4_22759</name>
</gene>
<evidence type="ECO:0000313" key="1">
    <source>
        <dbReference type="EMBL" id="OMO82947.1"/>
    </source>
</evidence>
<dbReference type="Proteomes" id="UP000187203">
    <property type="component" value="Unassembled WGS sequence"/>
</dbReference>
<comment type="caution">
    <text evidence="1">The sequence shown here is derived from an EMBL/GenBank/DDBJ whole genome shotgun (WGS) entry which is preliminary data.</text>
</comment>
<organism evidence="1 2">
    <name type="scientific">Corchorus olitorius</name>
    <dbReference type="NCBI Taxonomy" id="93759"/>
    <lineage>
        <taxon>Eukaryota</taxon>
        <taxon>Viridiplantae</taxon>
        <taxon>Streptophyta</taxon>
        <taxon>Embryophyta</taxon>
        <taxon>Tracheophyta</taxon>
        <taxon>Spermatophyta</taxon>
        <taxon>Magnoliopsida</taxon>
        <taxon>eudicotyledons</taxon>
        <taxon>Gunneridae</taxon>
        <taxon>Pentapetalae</taxon>
        <taxon>rosids</taxon>
        <taxon>malvids</taxon>
        <taxon>Malvales</taxon>
        <taxon>Malvaceae</taxon>
        <taxon>Grewioideae</taxon>
        <taxon>Apeibeae</taxon>
        <taxon>Corchorus</taxon>
    </lineage>
</organism>